<protein>
    <submittedName>
        <fullName evidence="2">Uncharacterized protein</fullName>
    </submittedName>
</protein>
<evidence type="ECO:0000256" key="1">
    <source>
        <dbReference type="SAM" id="MobiDB-lite"/>
    </source>
</evidence>
<dbReference type="AlphaFoldDB" id="J3LCI0"/>
<dbReference type="HOGENOM" id="CLU_3112587_0_0_1"/>
<evidence type="ECO:0000313" key="2">
    <source>
        <dbReference type="EnsemblPlants" id="OB02G23470.1"/>
    </source>
</evidence>
<dbReference type="Proteomes" id="UP000006038">
    <property type="component" value="Unassembled WGS sequence"/>
</dbReference>
<proteinExistence type="predicted"/>
<sequence>SQDGNYSKNMPARRPDSTRVETIADAPIADAPAEAAAHDEEKSEIERTWLQ</sequence>
<accession>J3LCI0</accession>
<reference evidence="2" key="1">
    <citation type="submission" date="2013-04" db="UniProtKB">
        <authorList>
            <consortium name="EnsemblPlants"/>
        </authorList>
    </citation>
    <scope>IDENTIFICATION</scope>
</reference>
<dbReference type="Gramene" id="OB02G23470.1">
    <property type="protein sequence ID" value="OB02G23470.1"/>
    <property type="gene ID" value="OB02G23470"/>
</dbReference>
<keyword evidence="3" id="KW-1185">Reference proteome</keyword>
<feature type="region of interest" description="Disordered" evidence="1">
    <location>
        <begin position="1"/>
        <end position="51"/>
    </location>
</feature>
<evidence type="ECO:0000313" key="3">
    <source>
        <dbReference type="Proteomes" id="UP000006038"/>
    </source>
</evidence>
<dbReference type="EnsemblPlants" id="OB02G23470.1">
    <property type="protein sequence ID" value="OB02G23470.1"/>
    <property type="gene ID" value="OB02G23470"/>
</dbReference>
<feature type="compositionally biased region" description="Low complexity" evidence="1">
    <location>
        <begin position="23"/>
        <end position="35"/>
    </location>
</feature>
<organism evidence="2">
    <name type="scientific">Oryza brachyantha</name>
    <name type="common">malo sina</name>
    <dbReference type="NCBI Taxonomy" id="4533"/>
    <lineage>
        <taxon>Eukaryota</taxon>
        <taxon>Viridiplantae</taxon>
        <taxon>Streptophyta</taxon>
        <taxon>Embryophyta</taxon>
        <taxon>Tracheophyta</taxon>
        <taxon>Spermatophyta</taxon>
        <taxon>Magnoliopsida</taxon>
        <taxon>Liliopsida</taxon>
        <taxon>Poales</taxon>
        <taxon>Poaceae</taxon>
        <taxon>BOP clade</taxon>
        <taxon>Oryzoideae</taxon>
        <taxon>Oryzeae</taxon>
        <taxon>Oryzinae</taxon>
        <taxon>Oryza</taxon>
    </lineage>
</organism>
<feature type="compositionally biased region" description="Basic and acidic residues" evidence="1">
    <location>
        <begin position="36"/>
        <end position="51"/>
    </location>
</feature>
<name>J3LCI0_ORYBR</name>